<sequence length="81" mass="9374">MTKTRRKFTSADWGQAYLMYPYCVSLKGPRLPTSLGAIFLVHVYKDSENIEYACGGLGTQRWVYSFYSILMMVLKPVFDFD</sequence>
<name>A0A0E9X6N8_ANGAN</name>
<reference evidence="1" key="2">
    <citation type="journal article" date="2015" name="Fish Shellfish Immunol.">
        <title>Early steps in the European eel (Anguilla anguilla)-Vibrio vulnificus interaction in the gills: Role of the RtxA13 toxin.</title>
        <authorList>
            <person name="Callol A."/>
            <person name="Pajuelo D."/>
            <person name="Ebbesson L."/>
            <person name="Teles M."/>
            <person name="MacKenzie S."/>
            <person name="Amaro C."/>
        </authorList>
    </citation>
    <scope>NUCLEOTIDE SEQUENCE</scope>
</reference>
<evidence type="ECO:0000313" key="1">
    <source>
        <dbReference type="EMBL" id="JAH98254.1"/>
    </source>
</evidence>
<organism evidence="1">
    <name type="scientific">Anguilla anguilla</name>
    <name type="common">European freshwater eel</name>
    <name type="synonym">Muraena anguilla</name>
    <dbReference type="NCBI Taxonomy" id="7936"/>
    <lineage>
        <taxon>Eukaryota</taxon>
        <taxon>Metazoa</taxon>
        <taxon>Chordata</taxon>
        <taxon>Craniata</taxon>
        <taxon>Vertebrata</taxon>
        <taxon>Euteleostomi</taxon>
        <taxon>Actinopterygii</taxon>
        <taxon>Neopterygii</taxon>
        <taxon>Teleostei</taxon>
        <taxon>Anguilliformes</taxon>
        <taxon>Anguillidae</taxon>
        <taxon>Anguilla</taxon>
    </lineage>
</organism>
<protein>
    <submittedName>
        <fullName evidence="1">Uncharacterized protein</fullName>
    </submittedName>
</protein>
<accession>A0A0E9X6N8</accession>
<dbReference type="EMBL" id="GBXM01010323">
    <property type="protein sequence ID" value="JAH98254.1"/>
    <property type="molecule type" value="Transcribed_RNA"/>
</dbReference>
<dbReference type="AlphaFoldDB" id="A0A0E9X6N8"/>
<reference evidence="1" key="1">
    <citation type="submission" date="2014-11" db="EMBL/GenBank/DDBJ databases">
        <authorList>
            <person name="Amaro Gonzalez C."/>
        </authorList>
    </citation>
    <scope>NUCLEOTIDE SEQUENCE</scope>
</reference>
<proteinExistence type="predicted"/>